<dbReference type="AlphaFoldDB" id="A0A6G7CF00"/>
<dbReference type="InterPro" id="IPR052026">
    <property type="entry name" value="ExeA_AAA_ATPase_DNA-bind"/>
</dbReference>
<dbReference type="GO" id="GO:0042834">
    <property type="term" value="F:peptidoglycan binding"/>
    <property type="evidence" value="ECO:0007669"/>
    <property type="project" value="InterPro"/>
</dbReference>
<proteinExistence type="predicted"/>
<name>A0A6G7CF00_9VIBR</name>
<protein>
    <submittedName>
        <fullName evidence="4">AAA family ATPase</fullName>
    </submittedName>
</protein>
<dbReference type="Gene3D" id="3.40.50.300">
    <property type="entry name" value="P-loop containing nucleotide triphosphate hydrolases"/>
    <property type="match status" value="1"/>
</dbReference>
<dbReference type="PROSITE" id="PS51724">
    <property type="entry name" value="SPOR"/>
    <property type="match status" value="1"/>
</dbReference>
<keyword evidence="2" id="KW-0472">Membrane</keyword>
<accession>A0A6G7CF00</accession>
<dbReference type="Pfam" id="PF13401">
    <property type="entry name" value="AAA_22"/>
    <property type="match status" value="1"/>
</dbReference>
<dbReference type="KEGG" id="vzi:G5S32_01210"/>
<feature type="domain" description="SPOR" evidence="3">
    <location>
        <begin position="416"/>
        <end position="494"/>
    </location>
</feature>
<feature type="transmembrane region" description="Helical" evidence="2">
    <location>
        <begin position="229"/>
        <end position="254"/>
    </location>
</feature>
<dbReference type="PANTHER" id="PTHR35894:SF7">
    <property type="entry name" value="GENERAL SECRETION PATHWAY PROTEIN A-RELATED"/>
    <property type="match status" value="1"/>
</dbReference>
<keyword evidence="5" id="KW-1185">Reference proteome</keyword>
<feature type="region of interest" description="Disordered" evidence="1">
    <location>
        <begin position="279"/>
        <end position="306"/>
    </location>
</feature>
<reference evidence="4 5" key="1">
    <citation type="submission" date="2020-02" db="EMBL/GenBank/DDBJ databases">
        <title>A complete genome of a marine bacterium Vibrio sp. ZWAL4003 isolated from the mangrove sediment with the ability to degrade polysaccharides.</title>
        <authorList>
            <person name="Wu J."/>
            <person name="Qu W."/>
            <person name="Zeng R."/>
        </authorList>
    </citation>
    <scope>NUCLEOTIDE SEQUENCE [LARGE SCALE GENOMIC DNA]</scope>
    <source>
        <strain evidence="4 5">ZWAL4003</strain>
    </source>
</reference>
<dbReference type="SUPFAM" id="SSF52540">
    <property type="entry name" value="P-loop containing nucleoside triphosphate hydrolases"/>
    <property type="match status" value="1"/>
</dbReference>
<dbReference type="InterPro" id="IPR049945">
    <property type="entry name" value="AAA_22"/>
</dbReference>
<feature type="compositionally biased region" description="Low complexity" evidence="1">
    <location>
        <begin position="362"/>
        <end position="383"/>
    </location>
</feature>
<dbReference type="EMBL" id="CP049331">
    <property type="protein sequence ID" value="QIH40677.1"/>
    <property type="molecule type" value="Genomic_DNA"/>
</dbReference>
<feature type="compositionally biased region" description="Low complexity" evidence="1">
    <location>
        <begin position="288"/>
        <end position="302"/>
    </location>
</feature>
<dbReference type="PANTHER" id="PTHR35894">
    <property type="entry name" value="GENERAL SECRETION PATHWAY PROTEIN A-RELATED"/>
    <property type="match status" value="1"/>
</dbReference>
<keyword evidence="2" id="KW-0812">Transmembrane</keyword>
<dbReference type="GO" id="GO:0016887">
    <property type="term" value="F:ATP hydrolysis activity"/>
    <property type="evidence" value="ECO:0007669"/>
    <property type="project" value="InterPro"/>
</dbReference>
<dbReference type="InterPro" id="IPR007730">
    <property type="entry name" value="SPOR-like_dom"/>
</dbReference>
<keyword evidence="2" id="KW-1133">Transmembrane helix</keyword>
<evidence type="ECO:0000259" key="3">
    <source>
        <dbReference type="PROSITE" id="PS51724"/>
    </source>
</evidence>
<dbReference type="InterPro" id="IPR027417">
    <property type="entry name" value="P-loop_NTPase"/>
</dbReference>
<dbReference type="RefSeq" id="WP_165310115.1">
    <property type="nucleotide sequence ID" value="NZ_CP049331.1"/>
</dbReference>
<evidence type="ECO:0000313" key="5">
    <source>
        <dbReference type="Proteomes" id="UP000503003"/>
    </source>
</evidence>
<dbReference type="Gene3D" id="3.30.70.1070">
    <property type="entry name" value="Sporulation related repeat"/>
    <property type="match status" value="1"/>
</dbReference>
<dbReference type="InterPro" id="IPR036680">
    <property type="entry name" value="SPOR-like_sf"/>
</dbReference>
<dbReference type="Proteomes" id="UP000503003">
    <property type="component" value="Chromosome 1"/>
</dbReference>
<evidence type="ECO:0000313" key="4">
    <source>
        <dbReference type="EMBL" id="QIH40677.1"/>
    </source>
</evidence>
<dbReference type="Pfam" id="PF05036">
    <property type="entry name" value="SPOR"/>
    <property type="match status" value="1"/>
</dbReference>
<feature type="region of interest" description="Disordered" evidence="1">
    <location>
        <begin position="360"/>
        <end position="397"/>
    </location>
</feature>
<sequence>MNWAHVLELDSQTELLERLHLLTRFSSNLINVCGSQGAGKSWLAQRYLEAWANDKNQSLLMCHPNQDDEQRRITILSQLSSESLFNPKDSLVESFSHLFEQTHCDIVVVIDDAHLLSETLVSELWMWILESQANPLWTVNVVLFTQSTGLDALLTRLSYGQEHKPVDLEVEILSHDEADRLFEQRVMRYVDDEHERRVRAAYRKVKRLPGEIMALGEQKMEKRIVIRSIIGSPVNAILLVLIVLLLIGAGYWWWLSQPSPNDRAQQLTLAKEQTAIPTLSEPSPLVDPNNSAGSSPSSPVNSGIVDDSAALPPDVIEVKEGVGMSDNEQQRVVITSDVVDALLEGKPEKTDTSKIDNLVEKSSVPQTSSVSQTTTAATPTQTVDIEQPKQAEPAPVVETPPEVKITFSYAREELKAMSPRSYTLQLAAVNTLPDAQRFIDQYQLQGKVNVYPTLRNGVEWYIITYSNYPTIQLARDAVETLSKPLQQLGPWAKSLSQVHREIDRAK</sequence>
<evidence type="ECO:0000256" key="1">
    <source>
        <dbReference type="SAM" id="MobiDB-lite"/>
    </source>
</evidence>
<gene>
    <name evidence="4" type="ORF">G5S32_01210</name>
</gene>
<organism evidence="4 5">
    <name type="scientific">Vibrio ziniensis</name>
    <dbReference type="NCBI Taxonomy" id="2711221"/>
    <lineage>
        <taxon>Bacteria</taxon>
        <taxon>Pseudomonadati</taxon>
        <taxon>Pseudomonadota</taxon>
        <taxon>Gammaproteobacteria</taxon>
        <taxon>Vibrionales</taxon>
        <taxon>Vibrionaceae</taxon>
        <taxon>Vibrio</taxon>
    </lineage>
</organism>
<evidence type="ECO:0000256" key="2">
    <source>
        <dbReference type="SAM" id="Phobius"/>
    </source>
</evidence>